<organism evidence="1 2">
    <name type="scientific">Streptomyces bingchenggensis (strain BCW-1)</name>
    <dbReference type="NCBI Taxonomy" id="749414"/>
    <lineage>
        <taxon>Bacteria</taxon>
        <taxon>Bacillati</taxon>
        <taxon>Actinomycetota</taxon>
        <taxon>Actinomycetes</taxon>
        <taxon>Kitasatosporales</taxon>
        <taxon>Streptomycetaceae</taxon>
        <taxon>Streptomyces</taxon>
    </lineage>
</organism>
<evidence type="ECO:0000313" key="2">
    <source>
        <dbReference type="Proteomes" id="UP000000377"/>
    </source>
</evidence>
<name>D7CAT6_STRBB</name>
<protein>
    <submittedName>
        <fullName evidence="1">Uncharacterized protein</fullName>
    </submittedName>
</protein>
<evidence type="ECO:0000313" key="1">
    <source>
        <dbReference type="EMBL" id="ADI08653.1"/>
    </source>
</evidence>
<dbReference type="HOGENOM" id="CLU_142909_0_0_11"/>
<sequence>MTAPPTPDHWHCYRWTGERRTYDDEPARRPPHLIACDITPQEWKQIAAASPTFMASEVPPLEVAHWLLRPARTIKATFQEPEKVSAWYRDQVTDLTPSFVTDHDKNPTRQAERFTAADDRLSWGGDVVGGWYLRGTGFASVQLVACSANRIRPTIPCPIFP</sequence>
<accession>D7CAT6</accession>
<proteinExistence type="predicted"/>
<dbReference type="RefSeq" id="WP_014178117.1">
    <property type="nucleotide sequence ID" value="NC_016582.1"/>
</dbReference>
<dbReference type="eggNOG" id="ENOG502ZEYQ">
    <property type="taxonomic scope" value="Bacteria"/>
</dbReference>
<dbReference type="AlphaFoldDB" id="D7CAT6"/>
<dbReference type="PATRIC" id="fig|749414.3.peg.5712"/>
<dbReference type="EMBL" id="CP002047">
    <property type="protein sequence ID" value="ADI08653.1"/>
    <property type="molecule type" value="Genomic_DNA"/>
</dbReference>
<dbReference type="Proteomes" id="UP000000377">
    <property type="component" value="Chromosome"/>
</dbReference>
<gene>
    <name evidence="1" type="ordered locus">SBI_05533</name>
</gene>
<reference evidence="1 2" key="1">
    <citation type="journal article" date="2010" name="J. Bacteriol.">
        <title>Genome sequence of the milbemycin-producing bacterium Streptomyces bingchenggensis.</title>
        <authorList>
            <person name="Wang X.J."/>
            <person name="Yan Y.J."/>
            <person name="Zhang B."/>
            <person name="An J."/>
            <person name="Wang J.J."/>
            <person name="Tian J."/>
            <person name="Jiang L."/>
            <person name="Chen Y.H."/>
            <person name="Huang S.X."/>
            <person name="Yin M."/>
            <person name="Zhang J."/>
            <person name="Gao A.L."/>
            <person name="Liu C.X."/>
            <person name="Zhu Z.X."/>
            <person name="Xiang W.S."/>
        </authorList>
    </citation>
    <scope>NUCLEOTIDE SEQUENCE [LARGE SCALE GENOMIC DNA]</scope>
    <source>
        <strain evidence="1 2">BCW-1</strain>
    </source>
</reference>
<dbReference type="KEGG" id="sbh:SBI_05533"/>
<keyword evidence="2" id="KW-1185">Reference proteome</keyword>